<organism evidence="1 2">
    <name type="scientific">Insolitispirillum peregrinum</name>
    <dbReference type="NCBI Taxonomy" id="80876"/>
    <lineage>
        <taxon>Bacteria</taxon>
        <taxon>Pseudomonadati</taxon>
        <taxon>Pseudomonadota</taxon>
        <taxon>Alphaproteobacteria</taxon>
        <taxon>Rhodospirillales</taxon>
        <taxon>Novispirillaceae</taxon>
        <taxon>Insolitispirillum</taxon>
    </lineage>
</organism>
<dbReference type="AlphaFoldDB" id="A0A1N7MQ23"/>
<sequence>MTFPHHPPRPLEETRQQVTRAVTDLSCQIAHNTLSQTIDAVRNARTAPPAPETILHLAALSASARHVGQHVETIRWTTEQICARPALPQGRVHARAASVASLIHIFASISDVLKPFATISEARG</sequence>
<evidence type="ECO:0000313" key="1">
    <source>
        <dbReference type="EMBL" id="SIS88152.1"/>
    </source>
</evidence>
<reference evidence="1 2" key="1">
    <citation type="submission" date="2017-01" db="EMBL/GenBank/DDBJ databases">
        <authorList>
            <person name="Mah S.A."/>
            <person name="Swanson W.J."/>
            <person name="Moy G.W."/>
            <person name="Vacquier V.D."/>
        </authorList>
    </citation>
    <scope>NUCLEOTIDE SEQUENCE [LARGE SCALE GENOMIC DNA]</scope>
    <source>
        <strain evidence="1 2">DSM 11589</strain>
    </source>
</reference>
<accession>A0A1N7MQ23</accession>
<protein>
    <submittedName>
        <fullName evidence="1">Uncharacterized protein</fullName>
    </submittedName>
</protein>
<evidence type="ECO:0000313" key="2">
    <source>
        <dbReference type="Proteomes" id="UP000185678"/>
    </source>
</evidence>
<keyword evidence="2" id="KW-1185">Reference proteome</keyword>
<dbReference type="STRING" id="80876.SAMN05421779_104268"/>
<dbReference type="Proteomes" id="UP000185678">
    <property type="component" value="Unassembled WGS sequence"/>
</dbReference>
<gene>
    <name evidence="1" type="ORF">SAMN05421779_104268</name>
</gene>
<dbReference type="RefSeq" id="WP_076400703.1">
    <property type="nucleotide sequence ID" value="NZ_FTOA01000004.1"/>
</dbReference>
<name>A0A1N7MQ23_9PROT</name>
<dbReference type="EMBL" id="FTOA01000004">
    <property type="protein sequence ID" value="SIS88152.1"/>
    <property type="molecule type" value="Genomic_DNA"/>
</dbReference>
<proteinExistence type="predicted"/>